<dbReference type="InterPro" id="IPR015003">
    <property type="entry name" value="DUF1853"/>
</dbReference>
<proteinExistence type="predicted"/>
<dbReference type="RefSeq" id="WP_163283210.1">
    <property type="nucleotide sequence ID" value="NZ_JAAGVY010000003.1"/>
</dbReference>
<dbReference type="EMBL" id="JAAGVY010000003">
    <property type="protein sequence ID" value="NEN22484.1"/>
    <property type="molecule type" value="Genomic_DNA"/>
</dbReference>
<name>A0A7K3WLZ1_9FLAO</name>
<dbReference type="Proteomes" id="UP000486602">
    <property type="component" value="Unassembled WGS sequence"/>
</dbReference>
<dbReference type="Pfam" id="PF08907">
    <property type="entry name" value="DUF1853"/>
    <property type="match status" value="1"/>
</dbReference>
<evidence type="ECO:0000313" key="1">
    <source>
        <dbReference type="EMBL" id="NEN22484.1"/>
    </source>
</evidence>
<evidence type="ECO:0000313" key="2">
    <source>
        <dbReference type="Proteomes" id="UP000486602"/>
    </source>
</evidence>
<dbReference type="AlphaFoldDB" id="A0A7K3WLZ1"/>
<protein>
    <submittedName>
        <fullName evidence="1">DUF1853 family protein</fullName>
    </submittedName>
</protein>
<comment type="caution">
    <text evidence="1">The sequence shown here is derived from an EMBL/GenBank/DDBJ whole genome shotgun (WGS) entry which is preliminary data.</text>
</comment>
<keyword evidence="2" id="KW-1185">Reference proteome</keyword>
<sequence length="277" mass="31968">MKYKYTLSASVRLVDQYTGFVKTKSPQFWSDTHIELFPFPASTTTITDLSVPNNTVLGKRAEVFFAAMILNSTSYRLVASQIQLITDGITLGEMDFVVEDIVSNKLIHVELAYKFYLLDTRISNSLAKWVGPNLRDSLERKWLKLQEVQFPKLYSPSAINILRKLGCENQPSHQSLCMPMQLFLPFGESKSGMEALPVGYAGRWISFNDFTNEKWNDYTFFIPEKEDWFVDPEKCEIWLSQAEVMPVLIEKNESSKSPMVWIKLKADIPTRLFVTFW</sequence>
<gene>
    <name evidence="1" type="ORF">G3O08_03075</name>
</gene>
<accession>A0A7K3WLZ1</accession>
<organism evidence="1 2">
    <name type="scientific">Cryomorpha ignava</name>
    <dbReference type="NCBI Taxonomy" id="101383"/>
    <lineage>
        <taxon>Bacteria</taxon>
        <taxon>Pseudomonadati</taxon>
        <taxon>Bacteroidota</taxon>
        <taxon>Flavobacteriia</taxon>
        <taxon>Flavobacteriales</taxon>
        <taxon>Cryomorphaceae</taxon>
        <taxon>Cryomorpha</taxon>
    </lineage>
</organism>
<reference evidence="1 2" key="1">
    <citation type="submission" date="2020-02" db="EMBL/GenBank/DDBJ databases">
        <title>Out from the shadows clarifying the taxonomy of the family Cryomorphaceae and related taxa by utilizing the GTDB taxonomic framework.</title>
        <authorList>
            <person name="Bowman J.P."/>
        </authorList>
    </citation>
    <scope>NUCLEOTIDE SEQUENCE [LARGE SCALE GENOMIC DNA]</scope>
    <source>
        <strain evidence="1 2">QSSC 1-22</strain>
    </source>
</reference>